<accession>A0ABV1KMZ1</accession>
<dbReference type="Pfam" id="PF12867">
    <property type="entry name" value="DinB_2"/>
    <property type="match status" value="1"/>
</dbReference>
<evidence type="ECO:0000259" key="1">
    <source>
        <dbReference type="Pfam" id="PF12867"/>
    </source>
</evidence>
<feature type="domain" description="DinB-like" evidence="1">
    <location>
        <begin position="10"/>
        <end position="141"/>
    </location>
</feature>
<dbReference type="RefSeq" id="WP_232182072.1">
    <property type="nucleotide sequence ID" value="NZ_JAIOAP010000001.1"/>
</dbReference>
<protein>
    <submittedName>
        <fullName evidence="2">DinB family protein</fullName>
    </submittedName>
</protein>
<organism evidence="2 3">
    <name type="scientific">Cohnella silvisoli</name>
    <dbReference type="NCBI Taxonomy" id="2873699"/>
    <lineage>
        <taxon>Bacteria</taxon>
        <taxon>Bacillati</taxon>
        <taxon>Bacillota</taxon>
        <taxon>Bacilli</taxon>
        <taxon>Bacillales</taxon>
        <taxon>Paenibacillaceae</taxon>
        <taxon>Cohnella</taxon>
    </lineage>
</organism>
<dbReference type="Proteomes" id="UP001493487">
    <property type="component" value="Unassembled WGS sequence"/>
</dbReference>
<dbReference type="Gene3D" id="1.20.120.450">
    <property type="entry name" value="dinb family like domain"/>
    <property type="match status" value="1"/>
</dbReference>
<gene>
    <name evidence="2" type="ORF">QJS35_03320</name>
</gene>
<keyword evidence="3" id="KW-1185">Reference proteome</keyword>
<evidence type="ECO:0000313" key="2">
    <source>
        <dbReference type="EMBL" id="MEQ4481423.1"/>
    </source>
</evidence>
<sequence>MREPIEFKTFRDLRAQTLALAESSPLEIVDIVPEGFNNSIRWNLGHILVAWDHGIFPKLGEGWRIPEHYHYLFPKGTRPSEWTAEPPTYSEILEKLRSQIDDIVAASTGKLDAPIAQPFLRIKKLRGMFNFHNGEEQHHLDCMVRIKHAIEIKTMMEMQSMHADAGS</sequence>
<proteinExistence type="predicted"/>
<dbReference type="InterPro" id="IPR024775">
    <property type="entry name" value="DinB-like"/>
</dbReference>
<name>A0ABV1KMZ1_9BACL</name>
<dbReference type="EMBL" id="JASKHM010000001">
    <property type="protein sequence ID" value="MEQ4481423.1"/>
    <property type="molecule type" value="Genomic_DNA"/>
</dbReference>
<dbReference type="SUPFAM" id="SSF109854">
    <property type="entry name" value="DinB/YfiT-like putative metalloenzymes"/>
    <property type="match status" value="1"/>
</dbReference>
<dbReference type="InterPro" id="IPR034660">
    <property type="entry name" value="DinB/YfiT-like"/>
</dbReference>
<comment type="caution">
    <text evidence="2">The sequence shown here is derived from an EMBL/GenBank/DDBJ whole genome shotgun (WGS) entry which is preliminary data.</text>
</comment>
<evidence type="ECO:0000313" key="3">
    <source>
        <dbReference type="Proteomes" id="UP001493487"/>
    </source>
</evidence>
<reference evidence="2 3" key="1">
    <citation type="journal article" date="2023" name="Genome Announc.">
        <title>Pan-Genome Analyses of the Genus Cohnella and Proposal of the Novel Species Cohnella silvisoli sp. nov., Isolated from Forest Soil.</title>
        <authorList>
            <person name="Wang C."/>
            <person name="Mao L."/>
            <person name="Bao G."/>
            <person name="Zhu H."/>
        </authorList>
    </citation>
    <scope>NUCLEOTIDE SEQUENCE [LARGE SCALE GENOMIC DNA]</scope>
    <source>
        <strain evidence="2 3">NL03-T5-1</strain>
    </source>
</reference>